<dbReference type="PROSITE" id="PS00624">
    <property type="entry name" value="GMC_OXRED_2"/>
    <property type="match status" value="1"/>
</dbReference>
<dbReference type="Gene3D" id="4.10.450.10">
    <property type="entry name" value="Glucose Oxidase, domain 2"/>
    <property type="match status" value="1"/>
</dbReference>
<keyword evidence="4 7" id="KW-0274">FAD</keyword>
<keyword evidence="5" id="KW-0560">Oxidoreductase</keyword>
<dbReference type="InterPro" id="IPR000172">
    <property type="entry name" value="GMC_OxRdtase_N"/>
</dbReference>
<keyword evidence="12" id="KW-1185">Reference proteome</keyword>
<evidence type="ECO:0000313" key="12">
    <source>
        <dbReference type="Proteomes" id="UP000076842"/>
    </source>
</evidence>
<keyword evidence="8" id="KW-0812">Transmembrane</keyword>
<organism evidence="11 12">
    <name type="scientific">Calocera cornea HHB12733</name>
    <dbReference type="NCBI Taxonomy" id="1353952"/>
    <lineage>
        <taxon>Eukaryota</taxon>
        <taxon>Fungi</taxon>
        <taxon>Dikarya</taxon>
        <taxon>Basidiomycota</taxon>
        <taxon>Agaricomycotina</taxon>
        <taxon>Dacrymycetes</taxon>
        <taxon>Dacrymycetales</taxon>
        <taxon>Dacrymycetaceae</taxon>
        <taxon>Calocera</taxon>
    </lineage>
</organism>
<feature type="signal peptide" evidence="9">
    <location>
        <begin position="1"/>
        <end position="19"/>
    </location>
</feature>
<feature type="active site" description="Proton donor" evidence="6">
    <location>
        <position position="574"/>
    </location>
</feature>
<dbReference type="Proteomes" id="UP000076842">
    <property type="component" value="Unassembled WGS sequence"/>
</dbReference>
<proteinExistence type="inferred from homology"/>
<dbReference type="STRING" id="1353952.A0A165HBM4"/>
<dbReference type="OrthoDB" id="269227at2759"/>
<evidence type="ECO:0000256" key="7">
    <source>
        <dbReference type="PIRSR" id="PIRSR000137-2"/>
    </source>
</evidence>
<dbReference type="SUPFAM" id="SSF51905">
    <property type="entry name" value="FAD/NAD(P)-binding domain"/>
    <property type="match status" value="1"/>
</dbReference>
<accession>A0A165HBM4</accession>
<dbReference type="PANTHER" id="PTHR11552:SF218">
    <property type="entry name" value="GLUCOSE-METHANOL-CHOLINE OXIDOREDUCTASE N-TERMINAL DOMAIN-CONTAINING PROTEIN"/>
    <property type="match status" value="1"/>
</dbReference>
<evidence type="ECO:0000313" key="11">
    <source>
        <dbReference type="EMBL" id="KZT59087.1"/>
    </source>
</evidence>
<dbReference type="Gene3D" id="3.50.50.60">
    <property type="entry name" value="FAD/NAD(P)-binding domain"/>
    <property type="match status" value="1"/>
</dbReference>
<evidence type="ECO:0000256" key="1">
    <source>
        <dbReference type="ARBA" id="ARBA00001974"/>
    </source>
</evidence>
<keyword evidence="8" id="KW-1133">Transmembrane helix</keyword>
<dbReference type="InterPro" id="IPR027424">
    <property type="entry name" value="Glucose_Oxidase_domain_2"/>
</dbReference>
<evidence type="ECO:0000256" key="6">
    <source>
        <dbReference type="PIRSR" id="PIRSR000137-1"/>
    </source>
</evidence>
<feature type="active site" description="Proton acceptor" evidence="6">
    <location>
        <position position="617"/>
    </location>
</feature>
<dbReference type="InterPro" id="IPR036188">
    <property type="entry name" value="FAD/NAD-bd_sf"/>
</dbReference>
<name>A0A165HBM4_9BASI</name>
<keyword evidence="9" id="KW-0732">Signal</keyword>
<evidence type="ECO:0000256" key="8">
    <source>
        <dbReference type="SAM" id="Phobius"/>
    </source>
</evidence>
<dbReference type="GO" id="GO:0016614">
    <property type="term" value="F:oxidoreductase activity, acting on CH-OH group of donors"/>
    <property type="evidence" value="ECO:0007669"/>
    <property type="project" value="InterPro"/>
</dbReference>
<dbReference type="Pfam" id="PF00732">
    <property type="entry name" value="GMC_oxred_N"/>
    <property type="match status" value="1"/>
</dbReference>
<feature type="domain" description="Glucose-methanol-choline oxidoreductase N-terminal" evidence="10">
    <location>
        <begin position="325"/>
        <end position="339"/>
    </location>
</feature>
<dbReference type="PANTHER" id="PTHR11552">
    <property type="entry name" value="GLUCOSE-METHANOL-CHOLINE GMC OXIDOREDUCTASE"/>
    <property type="match status" value="1"/>
</dbReference>
<feature type="chain" id="PRO_5007858623" evidence="9">
    <location>
        <begin position="20"/>
        <end position="696"/>
    </location>
</feature>
<dbReference type="InterPro" id="IPR012132">
    <property type="entry name" value="GMC_OxRdtase"/>
</dbReference>
<gene>
    <name evidence="11" type="ORF">CALCODRAFT_481848</name>
</gene>
<evidence type="ECO:0000256" key="2">
    <source>
        <dbReference type="ARBA" id="ARBA00010790"/>
    </source>
</evidence>
<keyword evidence="3" id="KW-0285">Flavoprotein</keyword>
<dbReference type="InterPro" id="IPR007867">
    <property type="entry name" value="GMC_OxRtase_C"/>
</dbReference>
<feature type="binding site" evidence="7">
    <location>
        <position position="130"/>
    </location>
    <ligand>
        <name>FAD</name>
        <dbReference type="ChEBI" id="CHEBI:57692"/>
    </ligand>
</feature>
<dbReference type="Gene3D" id="3.30.560.10">
    <property type="entry name" value="Glucose Oxidase, domain 3"/>
    <property type="match status" value="1"/>
</dbReference>
<evidence type="ECO:0000256" key="3">
    <source>
        <dbReference type="ARBA" id="ARBA00022630"/>
    </source>
</evidence>
<evidence type="ECO:0000259" key="10">
    <source>
        <dbReference type="PROSITE" id="PS00624"/>
    </source>
</evidence>
<evidence type="ECO:0000256" key="5">
    <source>
        <dbReference type="ARBA" id="ARBA00023002"/>
    </source>
</evidence>
<dbReference type="GO" id="GO:0050660">
    <property type="term" value="F:flavin adenine dinucleotide binding"/>
    <property type="evidence" value="ECO:0007669"/>
    <property type="project" value="InterPro"/>
</dbReference>
<keyword evidence="8" id="KW-0472">Membrane</keyword>
<dbReference type="PIRSF" id="PIRSF000137">
    <property type="entry name" value="Alcohol_oxidase"/>
    <property type="match status" value="1"/>
</dbReference>
<protein>
    <submittedName>
        <fullName evidence="11">GMC oxidoreductase</fullName>
    </submittedName>
</protein>
<evidence type="ECO:0000256" key="9">
    <source>
        <dbReference type="SAM" id="SignalP"/>
    </source>
</evidence>
<dbReference type="EMBL" id="KV423944">
    <property type="protein sequence ID" value="KZT59087.1"/>
    <property type="molecule type" value="Genomic_DNA"/>
</dbReference>
<dbReference type="SUPFAM" id="SSF54373">
    <property type="entry name" value="FAD-linked reductases, C-terminal domain"/>
    <property type="match status" value="1"/>
</dbReference>
<evidence type="ECO:0000256" key="4">
    <source>
        <dbReference type="ARBA" id="ARBA00022827"/>
    </source>
</evidence>
<dbReference type="Pfam" id="PF05199">
    <property type="entry name" value="GMC_oxred_C"/>
    <property type="match status" value="1"/>
</dbReference>
<dbReference type="AlphaFoldDB" id="A0A165HBM4"/>
<sequence>MRTQCNLAALLGLVTLAAADLRHQPLPAKHRRAVSSGIIYDGQIASSYDFVIVGGGLAGLVLASRLSEDANTTVLVLEAGDTGDAVRSSIDVPGNAYYSSLLGTTYDWQFTTVAQPALNNHEVAWPRGRVLGGSTAVNGMYLVRPSQLEFDTWAQLQDGAAGANDWAWESLFPMMRKSENFTAPPPDISDEGAIQYNIASHGTSGPVHYSYPGFLVPAVGNWTETLDWIGIVPNPDPDGGQGWGAFIATSSINPDNFTRSYSRSAYIDPLPPRSNLAILPNATVTRLILTQDGTNVKATQVEYAAYDGAPVQTVGVNKEAILSGGAIGSPTVLMHSGIGPQNILQPLGISTYVNLPGVGQHLQDHLSGQVVFSTSAETAASLESSQTPGETGSSAFLSFINSAIAYPNITDLLGDYAPTFQSDINANLSWASSTLVPSTDPTVIKGYQATYNALANTIMPSQVGQVELLFSLTGTSFGANTIAIQAAIQHPFSRGQLYINSTNAFDKPVIDPRYLSHPADIIMLREGLKLARTLGETQPLNAVITGELSPGTTAVNTDPEWDAWLVGIVGTEYHPASSCAMLPLESGGVVDPTLRVYGTSNIRVVDSSIFPIEFSAHLMVPTYGMAEQAAQMIRQFWNEGLSPSNTTATAPASFPSMTGTSGSGGSGSGSKSAAIALSPAGAFVLLATAALAFLAL</sequence>
<feature type="binding site" evidence="7">
    <location>
        <position position="284"/>
    </location>
    <ligand>
        <name>FAD</name>
        <dbReference type="ChEBI" id="CHEBI:57692"/>
    </ligand>
</feature>
<feature type="transmembrane region" description="Helical" evidence="8">
    <location>
        <begin position="673"/>
        <end position="695"/>
    </location>
</feature>
<comment type="similarity">
    <text evidence="2">Belongs to the GMC oxidoreductase family.</text>
</comment>
<reference evidence="11 12" key="1">
    <citation type="journal article" date="2016" name="Mol. Biol. Evol.">
        <title>Comparative Genomics of Early-Diverging Mushroom-Forming Fungi Provides Insights into the Origins of Lignocellulose Decay Capabilities.</title>
        <authorList>
            <person name="Nagy L.G."/>
            <person name="Riley R."/>
            <person name="Tritt A."/>
            <person name="Adam C."/>
            <person name="Daum C."/>
            <person name="Floudas D."/>
            <person name="Sun H."/>
            <person name="Yadav J.S."/>
            <person name="Pangilinan J."/>
            <person name="Larsson K.H."/>
            <person name="Matsuura K."/>
            <person name="Barry K."/>
            <person name="Labutti K."/>
            <person name="Kuo R."/>
            <person name="Ohm R.A."/>
            <person name="Bhattacharya S.S."/>
            <person name="Shirouzu T."/>
            <person name="Yoshinaga Y."/>
            <person name="Martin F.M."/>
            <person name="Grigoriev I.V."/>
            <person name="Hibbett D.S."/>
        </authorList>
    </citation>
    <scope>NUCLEOTIDE SEQUENCE [LARGE SCALE GENOMIC DNA]</scope>
    <source>
        <strain evidence="11 12">HHB12733</strain>
    </source>
</reference>
<dbReference type="InParanoid" id="A0A165HBM4"/>
<comment type="cofactor">
    <cofactor evidence="1 7">
        <name>FAD</name>
        <dbReference type="ChEBI" id="CHEBI:57692"/>
    </cofactor>
</comment>